<dbReference type="AlphaFoldDB" id="A0A498I839"/>
<dbReference type="EMBL" id="RDQH01000340">
    <property type="protein sequence ID" value="RXH77253.1"/>
    <property type="molecule type" value="Genomic_DNA"/>
</dbReference>
<name>A0A498I839_MALDO</name>
<keyword evidence="2" id="KW-1185">Reference proteome</keyword>
<organism evidence="1 2">
    <name type="scientific">Malus domestica</name>
    <name type="common">Apple</name>
    <name type="synonym">Pyrus malus</name>
    <dbReference type="NCBI Taxonomy" id="3750"/>
    <lineage>
        <taxon>Eukaryota</taxon>
        <taxon>Viridiplantae</taxon>
        <taxon>Streptophyta</taxon>
        <taxon>Embryophyta</taxon>
        <taxon>Tracheophyta</taxon>
        <taxon>Spermatophyta</taxon>
        <taxon>Magnoliopsida</taxon>
        <taxon>eudicotyledons</taxon>
        <taxon>Gunneridae</taxon>
        <taxon>Pentapetalae</taxon>
        <taxon>rosids</taxon>
        <taxon>fabids</taxon>
        <taxon>Rosales</taxon>
        <taxon>Rosaceae</taxon>
        <taxon>Amygdaloideae</taxon>
        <taxon>Maleae</taxon>
        <taxon>Malus</taxon>
    </lineage>
</organism>
<evidence type="ECO:0000313" key="2">
    <source>
        <dbReference type="Proteomes" id="UP000290289"/>
    </source>
</evidence>
<comment type="caution">
    <text evidence="1">The sequence shown here is derived from an EMBL/GenBank/DDBJ whole genome shotgun (WGS) entry which is preliminary data.</text>
</comment>
<sequence length="147" mass="17040">MLSRTFVVADLFCHHAKVQVPLANMRAILEFGRWFSRVYMEIITNGWKLYYVRPLVNMINILYGEGIQPLFSQGGQGSNNTEWKRNVYLIHLFTYAVQSNEPAVMWFLTSDGASAAWIRPVCLVVDQRANYRMLNLEVFAICSYESF</sequence>
<reference evidence="1 2" key="1">
    <citation type="submission" date="2018-10" db="EMBL/GenBank/DDBJ databases">
        <title>A high-quality apple genome assembly.</title>
        <authorList>
            <person name="Hu J."/>
        </authorList>
    </citation>
    <scope>NUCLEOTIDE SEQUENCE [LARGE SCALE GENOMIC DNA]</scope>
    <source>
        <strain evidence="2">cv. HFTH1</strain>
        <tissue evidence="1">Young leaf</tissue>
    </source>
</reference>
<accession>A0A498I839</accession>
<protein>
    <submittedName>
        <fullName evidence="1">Uncharacterized protein</fullName>
    </submittedName>
</protein>
<gene>
    <name evidence="1" type="ORF">DVH24_023527</name>
</gene>
<evidence type="ECO:0000313" key="1">
    <source>
        <dbReference type="EMBL" id="RXH77253.1"/>
    </source>
</evidence>
<proteinExistence type="predicted"/>
<dbReference type="Proteomes" id="UP000290289">
    <property type="component" value="Chromosome 14"/>
</dbReference>